<keyword evidence="1" id="KW-0732">Signal</keyword>
<dbReference type="AlphaFoldDB" id="A0AAD3UKY9"/>
<feature type="domain" description="Fimbrial-type adhesion" evidence="2">
    <location>
        <begin position="271"/>
        <end position="454"/>
    </location>
</feature>
<dbReference type="Gene3D" id="2.60.40.1090">
    <property type="entry name" value="Fimbrial-type adhesion domain"/>
    <property type="match status" value="1"/>
</dbReference>
<reference evidence="4 5" key="3">
    <citation type="submission" date="2021-03" db="EMBL/GenBank/DDBJ databases">
        <authorList>
            <person name="Stanton E."/>
        </authorList>
    </citation>
    <scope>NUCLEOTIDE SEQUENCE [LARGE SCALE GENOMIC DNA]</scope>
    <source>
        <strain evidence="4 5">2020EL-00037</strain>
    </source>
</reference>
<reference evidence="3" key="1">
    <citation type="journal article" date="2018" name="Genome Biol.">
        <title>SKESA: strategic k-mer extension for scrupulous assemblies.</title>
        <authorList>
            <person name="Souvorov A."/>
            <person name="Agarwala R."/>
            <person name="Lipman D.J."/>
        </authorList>
    </citation>
    <scope>NUCLEOTIDE SEQUENCE</scope>
    <source>
        <strain evidence="3">AUSMDU00005748</strain>
    </source>
</reference>
<name>A0AAD3UKY9_KLEOX</name>
<gene>
    <name evidence="3" type="ORF">F6W21_15180</name>
    <name evidence="4" type="ORF">J7S78_14595</name>
</gene>
<keyword evidence="5" id="KW-1185">Reference proteome</keyword>
<proteinExistence type="predicted"/>
<dbReference type="PIRSF" id="PIRSF029766">
    <property type="entry name" value="UCP029766"/>
    <property type="match status" value="1"/>
</dbReference>
<protein>
    <submittedName>
        <fullName evidence="3">Fimbrial protein</fullName>
    </submittedName>
</protein>
<dbReference type="GO" id="GO:0007155">
    <property type="term" value="P:cell adhesion"/>
    <property type="evidence" value="ECO:0007669"/>
    <property type="project" value="InterPro"/>
</dbReference>
<dbReference type="InterPro" id="IPR000259">
    <property type="entry name" value="Adhesion_dom_fimbrial"/>
</dbReference>
<evidence type="ECO:0000259" key="2">
    <source>
        <dbReference type="Pfam" id="PF00419"/>
    </source>
</evidence>
<dbReference type="InterPro" id="IPR008966">
    <property type="entry name" value="Adhesion_dom_sf"/>
</dbReference>
<dbReference type="GO" id="GO:0009289">
    <property type="term" value="C:pilus"/>
    <property type="evidence" value="ECO:0007669"/>
    <property type="project" value="InterPro"/>
</dbReference>
<dbReference type="SUPFAM" id="SSF49401">
    <property type="entry name" value="Bacterial adhesins"/>
    <property type="match status" value="1"/>
</dbReference>
<dbReference type="Proteomes" id="UP000868497">
    <property type="component" value="Unassembled WGS sequence"/>
</dbReference>
<dbReference type="InterPro" id="IPR011228">
    <property type="entry name" value="UCP029766"/>
</dbReference>
<reference evidence="3" key="2">
    <citation type="submission" date="2019-09" db="EMBL/GenBank/DDBJ databases">
        <authorList>
            <consortium name="NCBI Pathogen Detection Project"/>
        </authorList>
    </citation>
    <scope>NUCLEOTIDE SEQUENCE</scope>
    <source>
        <strain evidence="3">AUSMDU00005748</strain>
    </source>
</reference>
<comment type="caution">
    <text evidence="3">The sequence shown here is derived from an EMBL/GenBank/DDBJ whole genome shotgun (WGS) entry which is preliminary data.</text>
</comment>
<dbReference type="InterPro" id="IPR036937">
    <property type="entry name" value="Adhesion_dom_fimbrial_sf"/>
</dbReference>
<accession>A0AAD3UKY9</accession>
<dbReference type="EMBL" id="DACXIC010000017">
    <property type="protein sequence ID" value="HAU4357672.1"/>
    <property type="molecule type" value="Genomic_DNA"/>
</dbReference>
<feature type="chain" id="PRO_5044705900" evidence="1">
    <location>
        <begin position="30"/>
        <end position="454"/>
    </location>
</feature>
<evidence type="ECO:0000313" key="5">
    <source>
        <dbReference type="Proteomes" id="UP000673434"/>
    </source>
</evidence>
<evidence type="ECO:0000256" key="1">
    <source>
        <dbReference type="SAM" id="SignalP"/>
    </source>
</evidence>
<organism evidence="3 6">
    <name type="scientific">Klebsiella oxytoca</name>
    <dbReference type="NCBI Taxonomy" id="571"/>
    <lineage>
        <taxon>Bacteria</taxon>
        <taxon>Pseudomonadati</taxon>
        <taxon>Pseudomonadota</taxon>
        <taxon>Gammaproteobacteria</taxon>
        <taxon>Enterobacterales</taxon>
        <taxon>Enterobacteriaceae</taxon>
        <taxon>Klebsiella/Raoultella group</taxon>
        <taxon>Klebsiella</taxon>
    </lineage>
</organism>
<dbReference type="Proteomes" id="UP000673434">
    <property type="component" value="Unassembled WGS sequence"/>
</dbReference>
<evidence type="ECO:0000313" key="6">
    <source>
        <dbReference type="Proteomes" id="UP000868497"/>
    </source>
</evidence>
<evidence type="ECO:0000313" key="3">
    <source>
        <dbReference type="EMBL" id="HAU4357672.1"/>
    </source>
</evidence>
<sequence length="454" mass="47976">MKIMMMKRRTFLLNLLFACLTLFSLRAGASCSVTGVTQTEDYNVAPIPFGKINLTDTYLQPVGTMLASIVVPPTNYTTGGANGASVLWECDAADLPNIYFLVATNGDDRVGGFYDIGTVDGLSDVYATWFAYVGIRQTMSGVTLTRHWQKVPITSYATSSTGKIQIRLQDIPPLVAELYRISSLPGTSAASAYCGNNNDDGVGIGYASATGRNYFCQNSVQTQPNAYIQLSGDSSVIFLFGRDLPGEDSAYFFDFWGADNGFGYGMRLANTLYSLPTCVARNATPLVLFPTISVAELERGGSASASFTVQVECSDSAESGTAAGQTAIGIQVSPGSYSAASTLGLVNGSGGVTHLVSDDYFGENMARGVGITLQNAQGKRMNFVGQPGTVSLTTPGGENAGWYPVLEAADNAGSTMAGYTHYSSTFLATLQKLDGQAVTPGKVYATAYVLVKIQ</sequence>
<dbReference type="Pfam" id="PF00419">
    <property type="entry name" value="Fimbrial"/>
    <property type="match status" value="1"/>
</dbReference>
<dbReference type="EMBL" id="JAGKON010000014">
    <property type="protein sequence ID" value="MBQ0601026.1"/>
    <property type="molecule type" value="Genomic_DNA"/>
</dbReference>
<evidence type="ECO:0000313" key="4">
    <source>
        <dbReference type="EMBL" id="MBQ0601026.1"/>
    </source>
</evidence>
<feature type="signal peptide" evidence="1">
    <location>
        <begin position="1"/>
        <end position="29"/>
    </location>
</feature>